<sequence>MEFTILMPCLNEAETIASCIHKAMASIEDHQLDAEVLIADNGSTDGSVEIAAGLGARVVHVPERGYGCALRYGIENARGKYVIMADADDSYDFREILPFVVKLRAGYELVIGNRFEGGIEMNAMPFLHKYLGNPVLTFIGRLFFKIPVGDFHCGFRGVEKKAMLNIGLDTPGMEFASEMIVRSALSNRRITEVAVKLHPDGRSRAPHLRTWQDGWRHLRFLLLYCPKWLFFYPGLFLFLSGALLMLLLAAHPLQIGTVLLDVHTMLYAAVMLLIGTQILSFYFCSGVLTGRHRRDPAGSWFRLLHKYFTLERSILLGVVLFTIGAGLSVWSLQLWKQLSFGTLDPSRMLRVVIPAITFLMLGVQLIFNSFFASLLGTYSKKDLS</sequence>
<dbReference type="Pfam" id="PF00535">
    <property type="entry name" value="Glycos_transf_2"/>
    <property type="match status" value="1"/>
</dbReference>
<dbReference type="InterPro" id="IPR058718">
    <property type="entry name" value="Agl6_TM_C"/>
</dbReference>
<feature type="transmembrane region" description="Helical" evidence="1">
    <location>
        <begin position="265"/>
        <end position="288"/>
    </location>
</feature>
<feature type="transmembrane region" description="Helical" evidence="1">
    <location>
        <begin position="352"/>
        <end position="375"/>
    </location>
</feature>
<dbReference type="InterPro" id="IPR029044">
    <property type="entry name" value="Nucleotide-diphossugar_trans"/>
</dbReference>
<dbReference type="Proteomes" id="UP001220610">
    <property type="component" value="Chromosome"/>
</dbReference>
<gene>
    <name evidence="4" type="ORF">P0Y53_10610</name>
</gene>
<feature type="domain" description="Glycosyltransferase 2-like" evidence="2">
    <location>
        <begin position="4"/>
        <end position="163"/>
    </location>
</feature>
<reference evidence="4" key="1">
    <citation type="submission" date="2023-03" db="EMBL/GenBank/DDBJ databases">
        <title>Andean soil-derived lignocellulolytic bacterial consortium as a source of novel taxa and putative plastic-active enzymes.</title>
        <authorList>
            <person name="Diaz-Garcia L."/>
            <person name="Chuvochina M."/>
            <person name="Feuerriegel G."/>
            <person name="Bunk B."/>
            <person name="Sproer C."/>
            <person name="Streit W.R."/>
            <person name="Rodriguez L.M."/>
            <person name="Overmann J."/>
            <person name="Jimenez D.J."/>
        </authorList>
    </citation>
    <scope>NUCLEOTIDE SEQUENCE</scope>
    <source>
        <strain evidence="4">MAG 7</strain>
    </source>
</reference>
<dbReference type="PANTHER" id="PTHR48090">
    <property type="entry name" value="UNDECAPRENYL-PHOSPHATE 4-DEOXY-4-FORMAMIDO-L-ARABINOSE TRANSFERASE-RELATED"/>
    <property type="match status" value="1"/>
</dbReference>
<dbReference type="EMBL" id="CP119311">
    <property type="protein sequence ID" value="WEK37951.1"/>
    <property type="molecule type" value="Genomic_DNA"/>
</dbReference>
<dbReference type="InterPro" id="IPR001173">
    <property type="entry name" value="Glyco_trans_2-like"/>
</dbReference>
<accession>A0AAJ5WVI7</accession>
<feature type="transmembrane region" description="Helical" evidence="1">
    <location>
        <begin position="309"/>
        <end position="332"/>
    </location>
</feature>
<feature type="transmembrane region" description="Helical" evidence="1">
    <location>
        <begin position="229"/>
        <end position="253"/>
    </location>
</feature>
<dbReference type="PANTHER" id="PTHR48090:SF7">
    <property type="entry name" value="RFBJ PROTEIN"/>
    <property type="match status" value="1"/>
</dbReference>
<dbReference type="AlphaFoldDB" id="A0AAJ5WVI7"/>
<dbReference type="CDD" id="cd04179">
    <property type="entry name" value="DPM_DPG-synthase_like"/>
    <property type="match status" value="1"/>
</dbReference>
<evidence type="ECO:0000313" key="4">
    <source>
        <dbReference type="EMBL" id="WEK37951.1"/>
    </source>
</evidence>
<keyword evidence="1" id="KW-1133">Transmembrane helix</keyword>
<evidence type="ECO:0000313" key="5">
    <source>
        <dbReference type="Proteomes" id="UP001220610"/>
    </source>
</evidence>
<keyword evidence="1" id="KW-0472">Membrane</keyword>
<name>A0AAJ5WVI7_9BACT</name>
<feature type="domain" description="Low-salt glycan biosynthesis hexosyltransferase Agl6 C-terminal transmembrane region" evidence="3">
    <location>
        <begin position="289"/>
        <end position="376"/>
    </location>
</feature>
<dbReference type="SUPFAM" id="SSF53448">
    <property type="entry name" value="Nucleotide-diphospho-sugar transferases"/>
    <property type="match status" value="1"/>
</dbReference>
<evidence type="ECO:0000256" key="1">
    <source>
        <dbReference type="SAM" id="Phobius"/>
    </source>
</evidence>
<protein>
    <submittedName>
        <fullName evidence="4">Glycosyltransferase family 2 protein</fullName>
    </submittedName>
</protein>
<evidence type="ECO:0000259" key="3">
    <source>
        <dbReference type="Pfam" id="PF26629"/>
    </source>
</evidence>
<keyword evidence="1" id="KW-0812">Transmembrane</keyword>
<dbReference type="Pfam" id="PF26629">
    <property type="entry name" value="GT2_TM_C"/>
    <property type="match status" value="1"/>
</dbReference>
<proteinExistence type="predicted"/>
<dbReference type="InterPro" id="IPR050256">
    <property type="entry name" value="Glycosyltransferase_2"/>
</dbReference>
<organism evidence="4 5">
    <name type="scientific">Candidatus Pseudobacter hemicellulosilyticus</name>
    <dbReference type="NCBI Taxonomy" id="3121375"/>
    <lineage>
        <taxon>Bacteria</taxon>
        <taxon>Pseudomonadati</taxon>
        <taxon>Bacteroidota</taxon>
        <taxon>Chitinophagia</taxon>
        <taxon>Chitinophagales</taxon>
        <taxon>Chitinophagaceae</taxon>
        <taxon>Pseudobacter</taxon>
    </lineage>
</organism>
<evidence type="ECO:0000259" key="2">
    <source>
        <dbReference type="Pfam" id="PF00535"/>
    </source>
</evidence>
<dbReference type="Gene3D" id="3.90.550.10">
    <property type="entry name" value="Spore Coat Polysaccharide Biosynthesis Protein SpsA, Chain A"/>
    <property type="match status" value="1"/>
</dbReference>